<dbReference type="NCBIfam" id="TIGR00093">
    <property type="entry name" value="pseudouridine synthase"/>
    <property type="match status" value="1"/>
</dbReference>
<dbReference type="PANTHER" id="PTHR47683:SF4">
    <property type="entry name" value="PSEUDOURIDINE SYNTHASE"/>
    <property type="match status" value="1"/>
</dbReference>
<dbReference type="InterPro" id="IPR002942">
    <property type="entry name" value="S4_RNA-bd"/>
</dbReference>
<dbReference type="InterPro" id="IPR050343">
    <property type="entry name" value="RsuA_PseudoU_synthase"/>
</dbReference>
<dbReference type="InterPro" id="IPR000748">
    <property type="entry name" value="PsdUridine_synth_RsuA/RluB/E/F"/>
</dbReference>
<dbReference type="InterPro" id="IPR042092">
    <property type="entry name" value="PsdUridine_s_RsuA/RluB/E/F_cat"/>
</dbReference>
<dbReference type="RefSeq" id="WP_186935734.1">
    <property type="nucleotide sequence ID" value="NZ_JACOPS010000004.1"/>
</dbReference>
<dbReference type="Pfam" id="PF00849">
    <property type="entry name" value="PseudoU_synth_2"/>
    <property type="match status" value="1"/>
</dbReference>
<keyword evidence="2 4" id="KW-0694">RNA-binding</keyword>
<comment type="caution">
    <text evidence="7">The sequence shown here is derived from an EMBL/GenBank/DDBJ whole genome shotgun (WGS) entry which is preliminary data.</text>
</comment>
<organism evidence="7 8">
    <name type="scientific">Ruminococcus intestinalis</name>
    <dbReference type="NCBI Taxonomy" id="2763066"/>
    <lineage>
        <taxon>Bacteria</taxon>
        <taxon>Bacillati</taxon>
        <taxon>Bacillota</taxon>
        <taxon>Clostridia</taxon>
        <taxon>Eubacteriales</taxon>
        <taxon>Oscillospiraceae</taxon>
        <taxon>Ruminococcus</taxon>
    </lineage>
</organism>
<protein>
    <recommendedName>
        <fullName evidence="5">Pseudouridine synthase</fullName>
        <ecNumber evidence="5">5.4.99.-</ecNumber>
    </recommendedName>
</protein>
<dbReference type="CDD" id="cd02553">
    <property type="entry name" value="PseudoU_synth_RsuA"/>
    <property type="match status" value="1"/>
</dbReference>
<dbReference type="SUPFAM" id="SSF55120">
    <property type="entry name" value="Pseudouridine synthase"/>
    <property type="match status" value="1"/>
</dbReference>
<evidence type="ECO:0000256" key="2">
    <source>
        <dbReference type="ARBA" id="ARBA00022884"/>
    </source>
</evidence>
<dbReference type="PANTHER" id="PTHR47683">
    <property type="entry name" value="PSEUDOURIDINE SYNTHASE FAMILY PROTEIN-RELATED"/>
    <property type="match status" value="1"/>
</dbReference>
<reference evidence="7 8" key="1">
    <citation type="submission" date="2020-08" db="EMBL/GenBank/DDBJ databases">
        <title>Genome public.</title>
        <authorList>
            <person name="Liu C."/>
            <person name="Sun Q."/>
        </authorList>
    </citation>
    <scope>NUCLEOTIDE SEQUENCE [LARGE SCALE GENOMIC DNA]</scope>
    <source>
        <strain evidence="7 8">NSJ-71</strain>
    </source>
</reference>
<dbReference type="Gene3D" id="3.10.290.10">
    <property type="entry name" value="RNA-binding S4 domain"/>
    <property type="match status" value="1"/>
</dbReference>
<dbReference type="EC" id="5.4.99.-" evidence="5"/>
<dbReference type="InterPro" id="IPR018496">
    <property type="entry name" value="PsdUridine_synth_RsuA/RluB_CS"/>
</dbReference>
<dbReference type="PROSITE" id="PS50889">
    <property type="entry name" value="S4"/>
    <property type="match status" value="1"/>
</dbReference>
<dbReference type="EMBL" id="JACOPS010000004">
    <property type="protein sequence ID" value="MBC5728642.1"/>
    <property type="molecule type" value="Genomic_DNA"/>
</dbReference>
<dbReference type="SMART" id="SM00363">
    <property type="entry name" value="S4"/>
    <property type="match status" value="1"/>
</dbReference>
<sequence>MDRLDKILVSQNVGSRKEVQKLIKDGAVCVNGECIKQPQHKVDAVADDITVGGQPLLYSKYVYIMMNKPAGVLSASNDKRAETVIDLLPEEFQRPGLFPAGRLDKDTEGLLIITNDGEFAHNMLSPKKHVEKKYIAQLDGEITEEMISDFENGIVFADGTRCMPAKLEISGENPDKTTAIVTICEGKFHQVKKMFAVCGKNVVHLKRISIGDLYLDSNLHIGETKMLSELDKMSIFMGNMH</sequence>
<dbReference type="Gene3D" id="3.30.70.1560">
    <property type="entry name" value="Alpha-L RNA-binding motif"/>
    <property type="match status" value="1"/>
</dbReference>
<dbReference type="InterPro" id="IPR036986">
    <property type="entry name" value="S4_RNA-bd_sf"/>
</dbReference>
<gene>
    <name evidence="7" type="ORF">H8R91_08960</name>
</gene>
<dbReference type="Proteomes" id="UP000636755">
    <property type="component" value="Unassembled WGS sequence"/>
</dbReference>
<dbReference type="Gene3D" id="3.30.70.580">
    <property type="entry name" value="Pseudouridine synthase I, catalytic domain, N-terminal subdomain"/>
    <property type="match status" value="1"/>
</dbReference>
<evidence type="ECO:0000256" key="3">
    <source>
        <dbReference type="ARBA" id="ARBA00023235"/>
    </source>
</evidence>
<name>A0ABR7HMG4_9FIRM</name>
<dbReference type="CDD" id="cd00165">
    <property type="entry name" value="S4"/>
    <property type="match status" value="1"/>
</dbReference>
<keyword evidence="8" id="KW-1185">Reference proteome</keyword>
<accession>A0ABR7HMG4</accession>
<comment type="similarity">
    <text evidence="1 5">Belongs to the pseudouridine synthase RsuA family.</text>
</comment>
<evidence type="ECO:0000259" key="6">
    <source>
        <dbReference type="SMART" id="SM00363"/>
    </source>
</evidence>
<dbReference type="PROSITE" id="PS01149">
    <property type="entry name" value="PSI_RSU"/>
    <property type="match status" value="1"/>
</dbReference>
<dbReference type="InterPro" id="IPR020094">
    <property type="entry name" value="TruA/RsuA/RluB/E/F_N"/>
</dbReference>
<keyword evidence="3 5" id="KW-0413">Isomerase</keyword>
<evidence type="ECO:0000256" key="5">
    <source>
        <dbReference type="RuleBase" id="RU003887"/>
    </source>
</evidence>
<dbReference type="InterPro" id="IPR006145">
    <property type="entry name" value="PsdUridine_synth_RsuA/RluA"/>
</dbReference>
<evidence type="ECO:0000256" key="1">
    <source>
        <dbReference type="ARBA" id="ARBA00008348"/>
    </source>
</evidence>
<proteinExistence type="inferred from homology"/>
<dbReference type="Pfam" id="PF01479">
    <property type="entry name" value="S4"/>
    <property type="match status" value="1"/>
</dbReference>
<evidence type="ECO:0000256" key="4">
    <source>
        <dbReference type="PROSITE-ProRule" id="PRU00182"/>
    </source>
</evidence>
<evidence type="ECO:0000313" key="8">
    <source>
        <dbReference type="Proteomes" id="UP000636755"/>
    </source>
</evidence>
<dbReference type="SUPFAM" id="SSF55174">
    <property type="entry name" value="Alpha-L RNA-binding motif"/>
    <property type="match status" value="1"/>
</dbReference>
<evidence type="ECO:0000313" key="7">
    <source>
        <dbReference type="EMBL" id="MBC5728642.1"/>
    </source>
</evidence>
<dbReference type="InterPro" id="IPR020103">
    <property type="entry name" value="PsdUridine_synth_cat_dom_sf"/>
</dbReference>
<feature type="domain" description="RNA-binding S4" evidence="6">
    <location>
        <begin position="2"/>
        <end position="62"/>
    </location>
</feature>